<feature type="non-terminal residue" evidence="2">
    <location>
        <position position="52"/>
    </location>
</feature>
<organism evidence="2 3">
    <name type="scientific">Culter alburnus</name>
    <name type="common">Topmouth culter</name>
    <dbReference type="NCBI Taxonomy" id="194366"/>
    <lineage>
        <taxon>Eukaryota</taxon>
        <taxon>Metazoa</taxon>
        <taxon>Chordata</taxon>
        <taxon>Craniata</taxon>
        <taxon>Vertebrata</taxon>
        <taxon>Euteleostomi</taxon>
        <taxon>Actinopterygii</taxon>
        <taxon>Neopterygii</taxon>
        <taxon>Teleostei</taxon>
        <taxon>Ostariophysi</taxon>
        <taxon>Cypriniformes</taxon>
        <taxon>Xenocyprididae</taxon>
        <taxon>Xenocypridinae</taxon>
        <taxon>Culter</taxon>
    </lineage>
</organism>
<evidence type="ECO:0000256" key="1">
    <source>
        <dbReference type="SAM" id="MobiDB-lite"/>
    </source>
</evidence>
<keyword evidence="3" id="KW-1185">Reference proteome</keyword>
<evidence type="ECO:0000313" key="3">
    <source>
        <dbReference type="Proteomes" id="UP001479290"/>
    </source>
</evidence>
<feature type="non-terminal residue" evidence="2">
    <location>
        <position position="1"/>
    </location>
</feature>
<accession>A0AAW2AGP6</accession>
<protein>
    <submittedName>
        <fullName evidence="2">Uncharacterized protein</fullName>
    </submittedName>
</protein>
<sequence>VCVLSARLQNKRDTGVIDVLDSRLRRGPSVPKVRPLSVQSTKGSSGSQHQVQ</sequence>
<evidence type="ECO:0000313" key="2">
    <source>
        <dbReference type="EMBL" id="KAK9971906.1"/>
    </source>
</evidence>
<feature type="compositionally biased region" description="Polar residues" evidence="1">
    <location>
        <begin position="37"/>
        <end position="52"/>
    </location>
</feature>
<proteinExistence type="predicted"/>
<comment type="caution">
    <text evidence="2">The sequence shown here is derived from an EMBL/GenBank/DDBJ whole genome shotgun (WGS) entry which is preliminary data.</text>
</comment>
<dbReference type="AlphaFoldDB" id="A0AAW2AGP6"/>
<feature type="region of interest" description="Disordered" evidence="1">
    <location>
        <begin position="26"/>
        <end position="52"/>
    </location>
</feature>
<dbReference type="EMBL" id="JAWDJR010000007">
    <property type="protein sequence ID" value="KAK9971906.1"/>
    <property type="molecule type" value="Genomic_DNA"/>
</dbReference>
<dbReference type="Proteomes" id="UP001479290">
    <property type="component" value="Unassembled WGS sequence"/>
</dbReference>
<gene>
    <name evidence="2" type="ORF">ABG768_025247</name>
</gene>
<name>A0AAW2AGP6_CULAL</name>
<reference evidence="2 3" key="1">
    <citation type="submission" date="2024-05" db="EMBL/GenBank/DDBJ databases">
        <title>A high-quality chromosomal-level genome assembly of Topmouth culter (Culter alburnus).</title>
        <authorList>
            <person name="Zhao H."/>
        </authorList>
    </citation>
    <scope>NUCLEOTIDE SEQUENCE [LARGE SCALE GENOMIC DNA]</scope>
    <source>
        <strain evidence="2">CATC2023</strain>
        <tissue evidence="2">Muscle</tissue>
    </source>
</reference>